<accession>Q989Z0</accession>
<dbReference type="PANTHER" id="PTHR30349">
    <property type="entry name" value="PHAGE INTEGRASE-RELATED"/>
    <property type="match status" value="1"/>
</dbReference>
<dbReference type="AlphaFoldDB" id="Q989Z0"/>
<dbReference type="InterPro" id="IPR044068">
    <property type="entry name" value="CB"/>
</dbReference>
<dbReference type="InterPro" id="IPR004107">
    <property type="entry name" value="Integrase_SAM-like_N"/>
</dbReference>
<organism evidence="8 9">
    <name type="scientific">Mesorhizobium japonicum (strain LMG 29417 / CECT 9101 / MAFF 303099)</name>
    <name type="common">Mesorhizobium loti (strain MAFF 303099)</name>
    <dbReference type="NCBI Taxonomy" id="266835"/>
    <lineage>
        <taxon>Bacteria</taxon>
        <taxon>Pseudomonadati</taxon>
        <taxon>Pseudomonadota</taxon>
        <taxon>Alphaproteobacteria</taxon>
        <taxon>Hyphomicrobiales</taxon>
        <taxon>Phyllobacteriaceae</taxon>
        <taxon>Mesorhizobium</taxon>
    </lineage>
</organism>
<dbReference type="InterPro" id="IPR002104">
    <property type="entry name" value="Integrase_catalytic"/>
</dbReference>
<dbReference type="EMBL" id="BA000012">
    <property type="protein sequence ID" value="BAB52554.1"/>
    <property type="molecule type" value="Genomic_DNA"/>
</dbReference>
<dbReference type="Pfam" id="PF02899">
    <property type="entry name" value="Phage_int_SAM_1"/>
    <property type="match status" value="1"/>
</dbReference>
<dbReference type="HOGENOM" id="CLU_027562_9_1_5"/>
<dbReference type="SUPFAM" id="SSF47823">
    <property type="entry name" value="lambda integrase-like, N-terminal domain"/>
    <property type="match status" value="1"/>
</dbReference>
<dbReference type="RefSeq" id="WP_010913873.1">
    <property type="nucleotide sequence ID" value="NC_002678.2"/>
</dbReference>
<proteinExistence type="predicted"/>
<dbReference type="InterPro" id="IPR050090">
    <property type="entry name" value="Tyrosine_recombinase_XerCD"/>
</dbReference>
<keyword evidence="3 5" id="KW-0238">DNA-binding</keyword>
<evidence type="ECO:0000256" key="1">
    <source>
        <dbReference type="ARBA" id="ARBA00022829"/>
    </source>
</evidence>
<evidence type="ECO:0000256" key="3">
    <source>
        <dbReference type="ARBA" id="ARBA00023125"/>
    </source>
</evidence>
<gene>
    <name evidence="8" type="ordered locus">mll6228</name>
</gene>
<dbReference type="GO" id="GO:0006310">
    <property type="term" value="P:DNA recombination"/>
    <property type="evidence" value="ECO:0007669"/>
    <property type="project" value="UniProtKB-KW"/>
</dbReference>
<dbReference type="KEGG" id="mlo:mll6228"/>
<dbReference type="PATRIC" id="fig|266835.9.peg.4953"/>
<keyword evidence="4" id="KW-0233">DNA recombination</keyword>
<dbReference type="Gene3D" id="1.10.443.10">
    <property type="entry name" value="Intergrase catalytic core"/>
    <property type="match status" value="1"/>
</dbReference>
<dbReference type="GO" id="GO:0003677">
    <property type="term" value="F:DNA binding"/>
    <property type="evidence" value="ECO:0007669"/>
    <property type="project" value="UniProtKB-UniRule"/>
</dbReference>
<dbReference type="SUPFAM" id="SSF56349">
    <property type="entry name" value="DNA breaking-rejoining enzymes"/>
    <property type="match status" value="1"/>
</dbReference>
<feature type="domain" description="Core-binding (CB)" evidence="7">
    <location>
        <begin position="7"/>
        <end position="100"/>
    </location>
</feature>
<dbReference type="InterPro" id="IPR011010">
    <property type="entry name" value="DNA_brk_join_enz"/>
</dbReference>
<evidence type="ECO:0000259" key="6">
    <source>
        <dbReference type="PROSITE" id="PS51898"/>
    </source>
</evidence>
<dbReference type="eggNOG" id="COG4974">
    <property type="taxonomic scope" value="Bacteria"/>
</dbReference>
<protein>
    <submittedName>
        <fullName evidence="8">Integrase/recombinase</fullName>
    </submittedName>
</protein>
<reference evidence="8 9" key="1">
    <citation type="journal article" date="2000" name="DNA Res.">
        <title>Complete genome structure of the nitrogen-fixing symbiotic bacterium Mesorhizobium loti.</title>
        <authorList>
            <person name="Kaneko T."/>
            <person name="Nakamura Y."/>
            <person name="Sato S."/>
            <person name="Asamizu E."/>
            <person name="Kato T."/>
            <person name="Sasamoto S."/>
            <person name="Watanabe A."/>
            <person name="Idesawa K."/>
            <person name="Ishikawa A."/>
            <person name="Kawashima K."/>
            <person name="Kimura T."/>
            <person name="Kishida Y."/>
            <person name="Kiyokawa C."/>
            <person name="Kohara M."/>
            <person name="Matsumoto M."/>
            <person name="Matsuno A."/>
            <person name="Mochizuki Y."/>
            <person name="Nakayama S."/>
            <person name="Nakazaki N."/>
            <person name="Shimpo S."/>
            <person name="Sugimoto M."/>
            <person name="Takeuchi C."/>
            <person name="Yamada M."/>
            <person name="Tabata S."/>
        </authorList>
    </citation>
    <scope>NUCLEOTIDE SEQUENCE [LARGE SCALE GENOMIC DNA]</scope>
    <source>
        <strain evidence="9">LMG 29417 / CECT 9101 / MAFF 303099</strain>
    </source>
</reference>
<evidence type="ECO:0000256" key="2">
    <source>
        <dbReference type="ARBA" id="ARBA00022908"/>
    </source>
</evidence>
<evidence type="ECO:0000256" key="5">
    <source>
        <dbReference type="PROSITE-ProRule" id="PRU01248"/>
    </source>
</evidence>
<evidence type="ECO:0000256" key="4">
    <source>
        <dbReference type="ARBA" id="ARBA00023172"/>
    </source>
</evidence>
<keyword evidence="2" id="KW-0229">DNA integration</keyword>
<name>Q989Z0_RHILO</name>
<dbReference type="Gene3D" id="1.10.150.130">
    <property type="match status" value="1"/>
</dbReference>
<dbReference type="PROSITE" id="PS51900">
    <property type="entry name" value="CB"/>
    <property type="match status" value="1"/>
</dbReference>
<evidence type="ECO:0000313" key="8">
    <source>
        <dbReference type="EMBL" id="BAB52554.1"/>
    </source>
</evidence>
<feature type="domain" description="Tyr recombinase" evidence="6">
    <location>
        <begin position="125"/>
        <end position="313"/>
    </location>
</feature>
<keyword evidence="1" id="KW-0159">Chromosome partition</keyword>
<evidence type="ECO:0000313" key="9">
    <source>
        <dbReference type="Proteomes" id="UP000000552"/>
    </source>
</evidence>
<evidence type="ECO:0000259" key="7">
    <source>
        <dbReference type="PROSITE" id="PS51900"/>
    </source>
</evidence>
<sequence length="342" mass="38689">MKAYQPTDLGRPIVRFFQEYLPTLRGMSRHTIRSYRDGMILFLGFATTDCRRPIESLTIADITADRVGRFLASLESERGNSIATRNTRLAALHTFARFLIAETPEHMATLQQVLGIPFKRGARVAPIEYLETTEVEALLAGIDRKTPAGRRDYAMFSLMFNTGARVQEVIDLRVRDVRLEPPHQVRFTGKGNKIRLCPIWPRTAQLLKELIQKQTNDEDPADQHIFLNGRGAPMTRFGVRYLLQKRVAAGAEVAPTLSDKRIHPHSLRHTTAIHLLKAGVDFVTISQWLGHASLNTTMRYARADIDLKRQALAQVFPEILAPPKGGAFVFRGEDITGWLRRL</sequence>
<dbReference type="PANTHER" id="PTHR30349:SF81">
    <property type="entry name" value="TYROSINE RECOMBINASE XERC"/>
    <property type="match status" value="1"/>
</dbReference>
<dbReference type="CDD" id="cd01182">
    <property type="entry name" value="INT_RitC_C_like"/>
    <property type="match status" value="1"/>
</dbReference>
<dbReference type="GO" id="GO:0015074">
    <property type="term" value="P:DNA integration"/>
    <property type="evidence" value="ECO:0007669"/>
    <property type="project" value="UniProtKB-KW"/>
</dbReference>
<dbReference type="Pfam" id="PF00589">
    <property type="entry name" value="Phage_integrase"/>
    <property type="match status" value="1"/>
</dbReference>
<dbReference type="InterPro" id="IPR013762">
    <property type="entry name" value="Integrase-like_cat_sf"/>
</dbReference>
<dbReference type="PROSITE" id="PS51898">
    <property type="entry name" value="TYR_RECOMBINASE"/>
    <property type="match status" value="1"/>
</dbReference>
<dbReference type="InterPro" id="IPR010998">
    <property type="entry name" value="Integrase_recombinase_N"/>
</dbReference>
<dbReference type="Proteomes" id="UP000000552">
    <property type="component" value="Chromosome"/>
</dbReference>
<dbReference type="GO" id="GO:0007059">
    <property type="term" value="P:chromosome segregation"/>
    <property type="evidence" value="ECO:0007669"/>
    <property type="project" value="UniProtKB-KW"/>
</dbReference>